<dbReference type="InterPro" id="IPR017853">
    <property type="entry name" value="GH"/>
</dbReference>
<evidence type="ECO:0000256" key="6">
    <source>
        <dbReference type="ARBA" id="ARBA00033335"/>
    </source>
</evidence>
<feature type="signal peptide" evidence="10">
    <location>
        <begin position="1"/>
        <end position="26"/>
    </location>
</feature>
<dbReference type="EMBL" id="OIVN01000091">
    <property type="protein sequence ID" value="SPC74080.1"/>
    <property type="molecule type" value="Genomic_DNA"/>
</dbReference>
<reference evidence="11" key="1">
    <citation type="submission" date="2018-02" db="EMBL/GenBank/DDBJ databases">
        <authorList>
            <person name="Cohen D.B."/>
            <person name="Kent A.D."/>
        </authorList>
    </citation>
    <scope>NUCLEOTIDE SEQUENCE</scope>
</reference>
<evidence type="ECO:0000256" key="7">
    <source>
        <dbReference type="ARBA" id="ARBA00033417"/>
    </source>
</evidence>
<dbReference type="InterPro" id="IPR044965">
    <property type="entry name" value="Glyco_hydro_17_plant"/>
</dbReference>
<evidence type="ECO:0000256" key="5">
    <source>
        <dbReference type="ARBA" id="ARBA00023295"/>
    </source>
</evidence>
<dbReference type="PROSITE" id="PS00587">
    <property type="entry name" value="GLYCOSYL_HYDROL_F17"/>
    <property type="match status" value="1"/>
</dbReference>
<dbReference type="Pfam" id="PF00332">
    <property type="entry name" value="Glyco_hydro_17"/>
    <property type="match status" value="1"/>
</dbReference>
<proteinExistence type="inferred from homology"/>
<dbReference type="Gene3D" id="3.20.20.80">
    <property type="entry name" value="Glycosidases"/>
    <property type="match status" value="1"/>
</dbReference>
<keyword evidence="10" id="KW-0732">Signal</keyword>
<keyword evidence="5 9" id="KW-0326">Glycosidase</keyword>
<name>A0A2N9EHC2_FAGSY</name>
<organism evidence="11">
    <name type="scientific">Fagus sylvatica</name>
    <name type="common">Beechnut</name>
    <dbReference type="NCBI Taxonomy" id="28930"/>
    <lineage>
        <taxon>Eukaryota</taxon>
        <taxon>Viridiplantae</taxon>
        <taxon>Streptophyta</taxon>
        <taxon>Embryophyta</taxon>
        <taxon>Tracheophyta</taxon>
        <taxon>Spermatophyta</taxon>
        <taxon>Magnoliopsida</taxon>
        <taxon>eudicotyledons</taxon>
        <taxon>Gunneridae</taxon>
        <taxon>Pentapetalae</taxon>
        <taxon>rosids</taxon>
        <taxon>fabids</taxon>
        <taxon>Fagales</taxon>
        <taxon>Fagaceae</taxon>
        <taxon>Fagus</taxon>
    </lineage>
</organism>
<dbReference type="GO" id="GO:0005975">
    <property type="term" value="P:carbohydrate metabolic process"/>
    <property type="evidence" value="ECO:0007669"/>
    <property type="project" value="InterPro"/>
</dbReference>
<evidence type="ECO:0000256" key="4">
    <source>
        <dbReference type="ARBA" id="ARBA00022801"/>
    </source>
</evidence>
<evidence type="ECO:0000256" key="1">
    <source>
        <dbReference type="ARBA" id="ARBA00000382"/>
    </source>
</evidence>
<feature type="chain" id="PRO_5014809025" description="glucan endo-1,3-beta-D-glucosidase" evidence="10">
    <location>
        <begin position="27"/>
        <end position="347"/>
    </location>
</feature>
<sequence>MKMSPISIIWIALLSMAVFHNSMVFGGDVGVNYGRLGNDLPSPTAVVDFLTKNLNYAIPLVRIFDADIEVLEAFRGTNLVVTVGVLNEEIIPIASSLDVAKNWVNDHIARFNGPNGVRFRYITVGNEAIPGIFASSIPQAMKNIYQALRSAGLPDYIQVTTVLSATVLGQNYPPSIGTFSPNISNIMDEVSNFVYDIGSPLLYNAYPYYAIVSEPTQISLDFALFRSQTPVVIDGNYQYYNLFDAMVDAFVAAMVRAVGKEDVKVVVSETGWPTEGDEPYTTIDNANIYNNNLREHVMRVGRTPRRADLNLEAYIFAMFNENLKPDLVEQNWGTFYPNFTEVYQLWH</sequence>
<gene>
    <name evidence="11" type="ORF">FSB_LOCUS1962</name>
</gene>
<evidence type="ECO:0000313" key="11">
    <source>
        <dbReference type="EMBL" id="SPC74080.1"/>
    </source>
</evidence>
<dbReference type="FunFam" id="3.20.20.80:FF:000010">
    <property type="entry name" value="glucan endo-1,3-beta-glucosidase, basic"/>
    <property type="match status" value="1"/>
</dbReference>
<protein>
    <recommendedName>
        <fullName evidence="3">glucan endo-1,3-beta-D-glucosidase</fullName>
        <ecNumber evidence="3">3.2.1.39</ecNumber>
    </recommendedName>
    <alternativeName>
        <fullName evidence="6">(1-&gt;3)-beta-glucan endohydrolase</fullName>
    </alternativeName>
    <alternativeName>
        <fullName evidence="7">Beta-1,3-endoglucanase</fullName>
    </alternativeName>
</protein>
<dbReference type="InterPro" id="IPR000490">
    <property type="entry name" value="Glyco_hydro_17"/>
</dbReference>
<dbReference type="AlphaFoldDB" id="A0A2N9EHC2"/>
<evidence type="ECO:0000256" key="3">
    <source>
        <dbReference type="ARBA" id="ARBA00012780"/>
    </source>
</evidence>
<evidence type="ECO:0000256" key="2">
    <source>
        <dbReference type="ARBA" id="ARBA00008773"/>
    </source>
</evidence>
<dbReference type="PANTHER" id="PTHR32227">
    <property type="entry name" value="GLUCAN ENDO-1,3-BETA-GLUCOSIDASE BG1-RELATED-RELATED"/>
    <property type="match status" value="1"/>
</dbReference>
<keyword evidence="4 9" id="KW-0378">Hydrolase</keyword>
<dbReference type="GO" id="GO:0042973">
    <property type="term" value="F:glucan endo-1,3-beta-D-glucosidase activity"/>
    <property type="evidence" value="ECO:0007669"/>
    <property type="project" value="UniProtKB-EC"/>
</dbReference>
<dbReference type="SUPFAM" id="SSF51445">
    <property type="entry name" value="(Trans)glycosidases"/>
    <property type="match status" value="1"/>
</dbReference>
<evidence type="ECO:0000256" key="9">
    <source>
        <dbReference type="RuleBase" id="RU004336"/>
    </source>
</evidence>
<accession>A0A2N9EHC2</accession>
<evidence type="ECO:0000256" key="8">
    <source>
        <dbReference type="RuleBase" id="RU004335"/>
    </source>
</evidence>
<comment type="similarity">
    <text evidence="2 8">Belongs to the glycosyl hydrolase 17 family.</text>
</comment>
<comment type="catalytic activity">
    <reaction evidence="1">
        <text>Hydrolysis of (1-&gt;3)-beta-D-glucosidic linkages in (1-&gt;3)-beta-D-glucans.</text>
        <dbReference type="EC" id="3.2.1.39"/>
    </reaction>
</comment>
<evidence type="ECO:0000256" key="10">
    <source>
        <dbReference type="SAM" id="SignalP"/>
    </source>
</evidence>
<dbReference type="EC" id="3.2.1.39" evidence="3"/>